<dbReference type="RefSeq" id="WP_147867819.1">
    <property type="nucleotide sequence ID" value="NZ_CP036264.1"/>
</dbReference>
<reference evidence="3 4" key="1">
    <citation type="submission" date="2019-02" db="EMBL/GenBank/DDBJ databases">
        <title>Planctomycetal bacteria perform biofilm scaping via a novel small molecule.</title>
        <authorList>
            <person name="Jeske O."/>
            <person name="Boedeker C."/>
            <person name="Wiegand S."/>
            <person name="Breitling P."/>
            <person name="Kallscheuer N."/>
            <person name="Jogler M."/>
            <person name="Rohde M."/>
            <person name="Petersen J."/>
            <person name="Medema M.H."/>
            <person name="Surup F."/>
            <person name="Jogler C."/>
        </authorList>
    </citation>
    <scope>NUCLEOTIDE SEQUENCE [LARGE SCALE GENOMIC DNA]</scope>
    <source>
        <strain evidence="3 4">Mal15</strain>
    </source>
</reference>
<dbReference type="GO" id="GO:0016787">
    <property type="term" value="F:hydrolase activity"/>
    <property type="evidence" value="ECO:0007669"/>
    <property type="project" value="InterPro"/>
</dbReference>
<dbReference type="AlphaFoldDB" id="A0A5B9MDF2"/>
<dbReference type="Pfam" id="PF06439">
    <property type="entry name" value="3keto-disac_hyd"/>
    <property type="match status" value="1"/>
</dbReference>
<feature type="domain" description="3-keto-alpha-glucoside-1,2-lyase/3-keto-2-hydroxy-glucal hydratase" evidence="2">
    <location>
        <begin position="40"/>
        <end position="270"/>
    </location>
</feature>
<evidence type="ECO:0000259" key="2">
    <source>
        <dbReference type="Pfam" id="PF06439"/>
    </source>
</evidence>
<accession>A0A5B9MDF2</accession>
<organism evidence="3 4">
    <name type="scientific">Stieleria maiorica</name>
    <dbReference type="NCBI Taxonomy" id="2795974"/>
    <lineage>
        <taxon>Bacteria</taxon>
        <taxon>Pseudomonadati</taxon>
        <taxon>Planctomycetota</taxon>
        <taxon>Planctomycetia</taxon>
        <taxon>Pirellulales</taxon>
        <taxon>Pirellulaceae</taxon>
        <taxon>Stieleria</taxon>
    </lineage>
</organism>
<dbReference type="Proteomes" id="UP000321353">
    <property type="component" value="Chromosome"/>
</dbReference>
<dbReference type="KEGG" id="smam:Mal15_23150"/>
<protein>
    <recommendedName>
        <fullName evidence="2">3-keto-alpha-glucoside-1,2-lyase/3-keto-2-hydroxy-glucal hydratase domain-containing protein</fullName>
    </recommendedName>
</protein>
<keyword evidence="1" id="KW-0732">Signal</keyword>
<feature type="chain" id="PRO_5022891142" description="3-keto-alpha-glucoside-1,2-lyase/3-keto-2-hydroxy-glucal hydratase domain-containing protein" evidence="1">
    <location>
        <begin position="28"/>
        <end position="275"/>
    </location>
</feature>
<evidence type="ECO:0000256" key="1">
    <source>
        <dbReference type="SAM" id="SignalP"/>
    </source>
</evidence>
<feature type="signal peptide" evidence="1">
    <location>
        <begin position="1"/>
        <end position="27"/>
    </location>
</feature>
<name>A0A5B9MDF2_9BACT</name>
<proteinExistence type="predicted"/>
<dbReference type="Gene3D" id="2.60.120.560">
    <property type="entry name" value="Exo-inulinase, domain 1"/>
    <property type="match status" value="1"/>
</dbReference>
<keyword evidence="4" id="KW-1185">Reference proteome</keyword>
<dbReference type="InterPro" id="IPR010496">
    <property type="entry name" value="AL/BT2_dom"/>
</dbReference>
<gene>
    <name evidence="3" type="ORF">Mal15_23150</name>
</gene>
<evidence type="ECO:0000313" key="4">
    <source>
        <dbReference type="Proteomes" id="UP000321353"/>
    </source>
</evidence>
<dbReference type="EMBL" id="CP036264">
    <property type="protein sequence ID" value="QEF98266.1"/>
    <property type="molecule type" value="Genomic_DNA"/>
</dbReference>
<sequence length="275" mass="30990" precursor="true">MNIRLLSRYSLALLCLCLTLLQNHVCGDEPAAEKDAGKSEWIQLFNGKNLDGWTPKIRHHAVGENYGNTFRVEDGLLKVRYDESAYPSFDERFGHLFYNKPFSHYRLRVVYRFVGDQVKGGPGWATRNSGLMLHGEDPKMMTIDQDFPTSIEVQLLGGNGKDERTTLNLCTPGTNVVMNGKLFLPHCTSSSSKTYHGEQWVTAEVEVRGSKLVRHIIDGETVLEYTQPQLDDRDEHAAMLADKQGGNLLDQGTISLQSESHPCDFRSVELMILDE</sequence>
<evidence type="ECO:0000313" key="3">
    <source>
        <dbReference type="EMBL" id="QEF98266.1"/>
    </source>
</evidence>